<dbReference type="GO" id="GO:0009733">
    <property type="term" value="P:response to auxin"/>
    <property type="evidence" value="ECO:0007669"/>
    <property type="project" value="InterPro"/>
</dbReference>
<comment type="similarity">
    <text evidence="1">Belongs to the ARG7 family.</text>
</comment>
<organism evidence="3 4">
    <name type="scientific">Ceratopteris richardii</name>
    <name type="common">Triangle waterfern</name>
    <dbReference type="NCBI Taxonomy" id="49495"/>
    <lineage>
        <taxon>Eukaryota</taxon>
        <taxon>Viridiplantae</taxon>
        <taxon>Streptophyta</taxon>
        <taxon>Embryophyta</taxon>
        <taxon>Tracheophyta</taxon>
        <taxon>Polypodiopsida</taxon>
        <taxon>Polypodiidae</taxon>
        <taxon>Polypodiales</taxon>
        <taxon>Pteridineae</taxon>
        <taxon>Pteridaceae</taxon>
        <taxon>Parkerioideae</taxon>
        <taxon>Ceratopteris</taxon>
    </lineage>
</organism>
<accession>A0A8T2TT50</accession>
<protein>
    <submittedName>
        <fullName evidence="3">Uncharacterized protein</fullName>
    </submittedName>
</protein>
<sequence length="125" mass="13861">MGKLAQTLQTLLPLPSKQFTRHLSFSRLPKLQASKSSPGLRGRVGSSRRLSSAPPKGHLPIRVVNSCASDGLLYFVKTEHLNHPIIVDLLQRAAEEYGYSRAGVLEITCDTDMFEDILYILDSSH</sequence>
<feature type="compositionally biased region" description="Low complexity" evidence="2">
    <location>
        <begin position="36"/>
        <end position="52"/>
    </location>
</feature>
<dbReference type="InterPro" id="IPR003676">
    <property type="entry name" value="SAUR_fam"/>
</dbReference>
<dbReference type="PANTHER" id="PTHR31374:SF32">
    <property type="entry name" value="SAUR FAMILY PROTEIN"/>
    <property type="match status" value="1"/>
</dbReference>
<keyword evidence="4" id="KW-1185">Reference proteome</keyword>
<dbReference type="EMBL" id="CM035416">
    <property type="protein sequence ID" value="KAH7425972.1"/>
    <property type="molecule type" value="Genomic_DNA"/>
</dbReference>
<dbReference type="OMA" id="IRVVNSC"/>
<comment type="caution">
    <text evidence="3">The sequence shown here is derived from an EMBL/GenBank/DDBJ whole genome shotgun (WGS) entry which is preliminary data.</text>
</comment>
<name>A0A8T2TT50_CERRI</name>
<evidence type="ECO:0000256" key="1">
    <source>
        <dbReference type="ARBA" id="ARBA00006974"/>
    </source>
</evidence>
<dbReference type="OrthoDB" id="1897212at2759"/>
<evidence type="ECO:0000256" key="2">
    <source>
        <dbReference type="SAM" id="MobiDB-lite"/>
    </source>
</evidence>
<dbReference type="Pfam" id="PF02519">
    <property type="entry name" value="Auxin_inducible"/>
    <property type="match status" value="1"/>
</dbReference>
<evidence type="ECO:0000313" key="3">
    <source>
        <dbReference type="EMBL" id="KAH7425972.1"/>
    </source>
</evidence>
<dbReference type="AlphaFoldDB" id="A0A8T2TT50"/>
<dbReference type="PANTHER" id="PTHR31374">
    <property type="entry name" value="AUXIN-INDUCED PROTEIN-LIKE-RELATED"/>
    <property type="match status" value="1"/>
</dbReference>
<reference evidence="3" key="1">
    <citation type="submission" date="2021-08" db="EMBL/GenBank/DDBJ databases">
        <title>WGS assembly of Ceratopteris richardii.</title>
        <authorList>
            <person name="Marchant D.B."/>
            <person name="Chen G."/>
            <person name="Jenkins J."/>
            <person name="Shu S."/>
            <person name="Leebens-Mack J."/>
            <person name="Grimwood J."/>
            <person name="Schmutz J."/>
            <person name="Soltis P."/>
            <person name="Soltis D."/>
            <person name="Chen Z.-H."/>
        </authorList>
    </citation>
    <scope>NUCLEOTIDE SEQUENCE</scope>
    <source>
        <strain evidence="3">Whitten #5841</strain>
        <tissue evidence="3">Leaf</tissue>
    </source>
</reference>
<gene>
    <name evidence="3" type="ORF">KP509_11G080000</name>
</gene>
<evidence type="ECO:0000313" key="4">
    <source>
        <dbReference type="Proteomes" id="UP000825935"/>
    </source>
</evidence>
<proteinExistence type="inferred from homology"/>
<feature type="region of interest" description="Disordered" evidence="2">
    <location>
        <begin position="30"/>
        <end position="57"/>
    </location>
</feature>
<dbReference type="Proteomes" id="UP000825935">
    <property type="component" value="Chromosome 11"/>
</dbReference>